<dbReference type="EMBL" id="DYUD01000010">
    <property type="protein sequence ID" value="HJG88267.1"/>
    <property type="molecule type" value="Genomic_DNA"/>
</dbReference>
<evidence type="ECO:0000313" key="2">
    <source>
        <dbReference type="EMBL" id="HJG88267.1"/>
    </source>
</evidence>
<dbReference type="AlphaFoldDB" id="A0A921SUF9"/>
<reference evidence="2" key="2">
    <citation type="submission" date="2021-09" db="EMBL/GenBank/DDBJ databases">
        <authorList>
            <person name="Gilroy R."/>
        </authorList>
    </citation>
    <scope>NUCLEOTIDE SEQUENCE</scope>
    <source>
        <strain evidence="2">CHK121-7720</strain>
    </source>
</reference>
<dbReference type="RefSeq" id="WP_273305334.1">
    <property type="nucleotide sequence ID" value="NZ_DYUD01000010.1"/>
</dbReference>
<comment type="caution">
    <text evidence="2">The sequence shown here is derived from an EMBL/GenBank/DDBJ whole genome shotgun (WGS) entry which is preliminary data.</text>
</comment>
<evidence type="ECO:0000313" key="3">
    <source>
        <dbReference type="Proteomes" id="UP000757103"/>
    </source>
</evidence>
<evidence type="ECO:0000259" key="1">
    <source>
        <dbReference type="Pfam" id="PF05117"/>
    </source>
</evidence>
<name>A0A921SUF9_9BACT</name>
<dbReference type="Proteomes" id="UP000757103">
    <property type="component" value="Unassembled WGS sequence"/>
</dbReference>
<accession>A0A921SUF9</accession>
<dbReference type="InterPro" id="IPR016097">
    <property type="entry name" value="DUF695"/>
</dbReference>
<protein>
    <submittedName>
        <fullName evidence="2">DUF695 domain-containing protein</fullName>
    </submittedName>
</protein>
<gene>
    <name evidence="2" type="ORF">K8U91_02150</name>
</gene>
<sequence length="143" mass="16110">MQASNEWFVADAENEGKPLIVRGRLFLDTPRQSGRFATCIVLVWQYKGDSKGMPTDKETQGLDLLNEQLRQALEADEVAVLTAIFIGNRTARYEYYGTSAEAFGQVVEQTFAAYPPLPVQIGAESDPQWSRYIEMIEQFAIQP</sequence>
<organism evidence="2 3">
    <name type="scientific">Barnesiella viscericola</name>
    <dbReference type="NCBI Taxonomy" id="397865"/>
    <lineage>
        <taxon>Bacteria</taxon>
        <taxon>Pseudomonadati</taxon>
        <taxon>Bacteroidota</taxon>
        <taxon>Bacteroidia</taxon>
        <taxon>Bacteroidales</taxon>
        <taxon>Barnesiellaceae</taxon>
        <taxon>Barnesiella</taxon>
    </lineage>
</organism>
<feature type="domain" description="DUF695" evidence="1">
    <location>
        <begin position="5"/>
        <end position="134"/>
    </location>
</feature>
<dbReference type="Pfam" id="PF05117">
    <property type="entry name" value="DUF695"/>
    <property type="match status" value="1"/>
</dbReference>
<proteinExistence type="predicted"/>
<reference evidence="2" key="1">
    <citation type="journal article" date="2021" name="PeerJ">
        <title>Extensive microbial diversity within the chicken gut microbiome revealed by metagenomics and culture.</title>
        <authorList>
            <person name="Gilroy R."/>
            <person name="Ravi A."/>
            <person name="Getino M."/>
            <person name="Pursley I."/>
            <person name="Horton D.L."/>
            <person name="Alikhan N.F."/>
            <person name="Baker D."/>
            <person name="Gharbi K."/>
            <person name="Hall N."/>
            <person name="Watson M."/>
            <person name="Adriaenssens E.M."/>
            <person name="Foster-Nyarko E."/>
            <person name="Jarju S."/>
            <person name="Secka A."/>
            <person name="Antonio M."/>
            <person name="Oren A."/>
            <person name="Chaudhuri R.R."/>
            <person name="La Ragione R."/>
            <person name="Hildebrand F."/>
            <person name="Pallen M.J."/>
        </authorList>
    </citation>
    <scope>NUCLEOTIDE SEQUENCE</scope>
    <source>
        <strain evidence="2">CHK121-7720</strain>
    </source>
</reference>